<sequence length="32" mass="3857">MSLILPKESRERESKLVQIRRPLVPARHRTKM</sequence>
<reference evidence="1" key="1">
    <citation type="submission" date="2014-09" db="EMBL/GenBank/DDBJ databases">
        <authorList>
            <person name="Magalhaes I.L.F."/>
            <person name="Oliveira U."/>
            <person name="Santos F.R."/>
            <person name="Vidigal T.H.D.A."/>
            <person name="Brescovit A.D."/>
            <person name="Santos A.J."/>
        </authorList>
    </citation>
    <scope>NUCLEOTIDE SEQUENCE</scope>
    <source>
        <tissue evidence="1">Shoot tissue taken approximately 20 cm above the soil surface</tissue>
    </source>
</reference>
<protein>
    <submittedName>
        <fullName evidence="1">Uncharacterized protein</fullName>
    </submittedName>
</protein>
<dbReference type="AlphaFoldDB" id="A0A0A9FUF0"/>
<accession>A0A0A9FUF0</accession>
<proteinExistence type="predicted"/>
<evidence type="ECO:0000313" key="1">
    <source>
        <dbReference type="EMBL" id="JAE14869.1"/>
    </source>
</evidence>
<organism evidence="1">
    <name type="scientific">Arundo donax</name>
    <name type="common">Giant reed</name>
    <name type="synonym">Donax arundinaceus</name>
    <dbReference type="NCBI Taxonomy" id="35708"/>
    <lineage>
        <taxon>Eukaryota</taxon>
        <taxon>Viridiplantae</taxon>
        <taxon>Streptophyta</taxon>
        <taxon>Embryophyta</taxon>
        <taxon>Tracheophyta</taxon>
        <taxon>Spermatophyta</taxon>
        <taxon>Magnoliopsida</taxon>
        <taxon>Liliopsida</taxon>
        <taxon>Poales</taxon>
        <taxon>Poaceae</taxon>
        <taxon>PACMAD clade</taxon>
        <taxon>Arundinoideae</taxon>
        <taxon>Arundineae</taxon>
        <taxon>Arundo</taxon>
    </lineage>
</organism>
<reference evidence="1" key="2">
    <citation type="journal article" date="2015" name="Data Brief">
        <title>Shoot transcriptome of the giant reed, Arundo donax.</title>
        <authorList>
            <person name="Barrero R.A."/>
            <person name="Guerrero F.D."/>
            <person name="Moolhuijzen P."/>
            <person name="Goolsby J.A."/>
            <person name="Tidwell J."/>
            <person name="Bellgard S.E."/>
            <person name="Bellgard M.I."/>
        </authorList>
    </citation>
    <scope>NUCLEOTIDE SEQUENCE</scope>
    <source>
        <tissue evidence="1">Shoot tissue taken approximately 20 cm above the soil surface</tissue>
    </source>
</reference>
<name>A0A0A9FUF0_ARUDO</name>
<dbReference type="EMBL" id="GBRH01183027">
    <property type="protein sequence ID" value="JAE14869.1"/>
    <property type="molecule type" value="Transcribed_RNA"/>
</dbReference>